<dbReference type="InterPro" id="IPR036390">
    <property type="entry name" value="WH_DNA-bd_sf"/>
</dbReference>
<organism evidence="2 3">
    <name type="scientific">Enterocloster clostridioformis</name>
    <dbReference type="NCBI Taxonomy" id="1531"/>
    <lineage>
        <taxon>Bacteria</taxon>
        <taxon>Bacillati</taxon>
        <taxon>Bacillota</taxon>
        <taxon>Clostridia</taxon>
        <taxon>Lachnospirales</taxon>
        <taxon>Lachnospiraceae</taxon>
        <taxon>Enterocloster</taxon>
    </lineage>
</organism>
<comment type="caution">
    <text evidence="2">The sequence shown here is derived from an EMBL/GenBank/DDBJ whole genome shotgun (WGS) entry which is preliminary data.</text>
</comment>
<evidence type="ECO:0000259" key="1">
    <source>
        <dbReference type="Pfam" id="PF01638"/>
    </source>
</evidence>
<dbReference type="RefSeq" id="WP_318653989.1">
    <property type="nucleotide sequence ID" value="NZ_AP031445.1"/>
</dbReference>
<dbReference type="InterPro" id="IPR036388">
    <property type="entry name" value="WH-like_DNA-bd_sf"/>
</dbReference>
<gene>
    <name evidence="2" type="ORF">Ccl03g_10070</name>
</gene>
<dbReference type="EMBL" id="BJLB01000001">
    <property type="protein sequence ID" value="GEA35294.1"/>
    <property type="molecule type" value="Genomic_DNA"/>
</dbReference>
<dbReference type="Gene3D" id="1.10.10.10">
    <property type="entry name" value="Winged helix-like DNA-binding domain superfamily/Winged helix DNA-binding domain"/>
    <property type="match status" value="1"/>
</dbReference>
<dbReference type="Proteomes" id="UP000315200">
    <property type="component" value="Unassembled WGS sequence"/>
</dbReference>
<dbReference type="InterPro" id="IPR002577">
    <property type="entry name" value="HTH_HxlR"/>
</dbReference>
<evidence type="ECO:0000313" key="2">
    <source>
        <dbReference type="EMBL" id="GEA35294.1"/>
    </source>
</evidence>
<dbReference type="AlphaFoldDB" id="A0A829W5U6"/>
<accession>A0A829W5U6</accession>
<proteinExistence type="predicted"/>
<name>A0A829W5U6_9FIRM</name>
<reference evidence="2 3" key="1">
    <citation type="submission" date="2019-06" db="EMBL/GenBank/DDBJ databases">
        <title>Draft genome sequence of [Clostridium] clostridioforme NBRC 113352.</title>
        <authorList>
            <person name="Miura T."/>
            <person name="Furukawa M."/>
            <person name="Shimamura M."/>
            <person name="Ohyama Y."/>
            <person name="Yamazoe A."/>
            <person name="Kawasaki H."/>
        </authorList>
    </citation>
    <scope>NUCLEOTIDE SEQUENCE [LARGE SCALE GENOMIC DNA]</scope>
    <source>
        <strain evidence="2 3">NBRC 113352</strain>
    </source>
</reference>
<sequence length="43" mass="4976">MDKTVYDTFPLKTEYFLTEKGKAVLKALEIYQKIGIDYMIEAG</sequence>
<dbReference type="Pfam" id="PF01638">
    <property type="entry name" value="HxlR"/>
    <property type="match status" value="1"/>
</dbReference>
<feature type="domain" description="HTH hxlR-type" evidence="1">
    <location>
        <begin position="2"/>
        <end position="39"/>
    </location>
</feature>
<evidence type="ECO:0000313" key="3">
    <source>
        <dbReference type="Proteomes" id="UP000315200"/>
    </source>
</evidence>
<protein>
    <recommendedName>
        <fullName evidence="1">HTH hxlR-type domain-containing protein</fullName>
    </recommendedName>
</protein>
<dbReference type="SUPFAM" id="SSF46785">
    <property type="entry name" value="Winged helix' DNA-binding domain"/>
    <property type="match status" value="1"/>
</dbReference>